<name>A0A506PKD0_9FLAO</name>
<reference evidence="6 7" key="1">
    <citation type="submission" date="2019-06" db="EMBL/GenBank/DDBJ databases">
        <title>Flavobacteriaceae Paucihalobacterium erythroidium CWB-1, complete genome.</title>
        <authorList>
            <person name="Wu S."/>
        </authorList>
    </citation>
    <scope>NUCLEOTIDE SEQUENCE [LARGE SCALE GENOMIC DNA]</scope>
    <source>
        <strain evidence="6 7">CWB-1</strain>
    </source>
</reference>
<dbReference type="PANTHER" id="PTHR43140:SF1">
    <property type="entry name" value="TYPE I RESTRICTION ENZYME ECOKI SPECIFICITY SUBUNIT"/>
    <property type="match status" value="1"/>
</dbReference>
<dbReference type="Proteomes" id="UP000317332">
    <property type="component" value="Unassembled WGS sequence"/>
</dbReference>
<accession>A0A506PKD0</accession>
<evidence type="ECO:0000259" key="5">
    <source>
        <dbReference type="Pfam" id="PF01420"/>
    </source>
</evidence>
<evidence type="ECO:0000256" key="4">
    <source>
        <dbReference type="SAM" id="Coils"/>
    </source>
</evidence>
<dbReference type="SUPFAM" id="SSF116734">
    <property type="entry name" value="DNA methylase specificity domain"/>
    <property type="match status" value="2"/>
</dbReference>
<dbReference type="GO" id="GO:0003677">
    <property type="term" value="F:DNA binding"/>
    <property type="evidence" value="ECO:0007669"/>
    <property type="project" value="UniProtKB-KW"/>
</dbReference>
<dbReference type="AlphaFoldDB" id="A0A506PKD0"/>
<comment type="caution">
    <text evidence="6">The sequence shown here is derived from an EMBL/GenBank/DDBJ whole genome shotgun (WGS) entry which is preliminary data.</text>
</comment>
<evidence type="ECO:0000313" key="7">
    <source>
        <dbReference type="Proteomes" id="UP000317332"/>
    </source>
</evidence>
<dbReference type="RefSeq" id="WP_140989966.1">
    <property type="nucleotide sequence ID" value="NZ_VHIQ01000003.1"/>
</dbReference>
<feature type="coiled-coil region" evidence="4">
    <location>
        <begin position="396"/>
        <end position="423"/>
    </location>
</feature>
<keyword evidence="4" id="KW-0175">Coiled coil</keyword>
<keyword evidence="7" id="KW-1185">Reference proteome</keyword>
<feature type="domain" description="Type I restriction modification DNA specificity" evidence="5">
    <location>
        <begin position="53"/>
        <end position="165"/>
    </location>
</feature>
<dbReference type="Gene3D" id="3.90.220.20">
    <property type="entry name" value="DNA methylase specificity domains"/>
    <property type="match status" value="2"/>
</dbReference>
<dbReference type="Pfam" id="PF01420">
    <property type="entry name" value="Methylase_S"/>
    <property type="match status" value="2"/>
</dbReference>
<organism evidence="6 7">
    <name type="scientific">Paucihalobacter ruber</name>
    <dbReference type="NCBI Taxonomy" id="2567861"/>
    <lineage>
        <taxon>Bacteria</taxon>
        <taxon>Pseudomonadati</taxon>
        <taxon>Bacteroidota</taxon>
        <taxon>Flavobacteriia</taxon>
        <taxon>Flavobacteriales</taxon>
        <taxon>Flavobacteriaceae</taxon>
        <taxon>Paucihalobacter</taxon>
    </lineage>
</organism>
<evidence type="ECO:0000256" key="2">
    <source>
        <dbReference type="ARBA" id="ARBA00022747"/>
    </source>
</evidence>
<evidence type="ECO:0000256" key="1">
    <source>
        <dbReference type="ARBA" id="ARBA00010923"/>
    </source>
</evidence>
<dbReference type="CDD" id="cd17283">
    <property type="entry name" value="RMtype1_S_Hpy180ORF7835P_TRD2-CR2_like"/>
    <property type="match status" value="1"/>
</dbReference>
<gene>
    <name evidence="6" type="ORF">FJ651_07880</name>
</gene>
<evidence type="ECO:0000313" key="6">
    <source>
        <dbReference type="EMBL" id="TPV34069.1"/>
    </source>
</evidence>
<dbReference type="InterPro" id="IPR000055">
    <property type="entry name" value="Restrct_endonuc_typeI_TRD"/>
</dbReference>
<dbReference type="OrthoDB" id="9816225at2"/>
<evidence type="ECO:0000256" key="3">
    <source>
        <dbReference type="ARBA" id="ARBA00023125"/>
    </source>
</evidence>
<feature type="domain" description="Type I restriction modification DNA specificity" evidence="5">
    <location>
        <begin position="236"/>
        <end position="412"/>
    </location>
</feature>
<sequence>MIWKTETFGSLLTESRIPCENPDIEKRIRVKLNVQGVEKRPVGAEKEGATKQFIRKAGQFIYGKQNFHKGAFGVIPEELDGFETSADIPSFDVREDCLPEWIYYFFKAGNRYLELTEYARGVGSQRIHPKQLQNLEIPLPSIEFQRKIIEELVIIEKDEISTELTHQLDLVKQLRQAFLREAMQGKLVPQDEKDEPASELLEKIKAEKERLIQEKKIKKQKPLPPITAEEIPFEIPENWVWCRLGELASIVRGGSPRPAGDPRYYGGNIPFLKVGDLTGYEGKFCDTHTYTIKEEGLYKTRFVEANTLMLTNSGATLGVPRICTFPTTFNDGIAAFLGIDKLNKEFLFYFLREKSDFFLSEASRGQGQPNLNTDIISFTLIGLPPVNEQQRIVAKLDELMQYCDELEASIKESQQQNELLLQQVLREALEPSYAEAPEGKPKEKEVVR</sequence>
<dbReference type="InterPro" id="IPR044946">
    <property type="entry name" value="Restrct_endonuc_typeI_TRD_sf"/>
</dbReference>
<proteinExistence type="inferred from homology"/>
<dbReference type="InterPro" id="IPR051212">
    <property type="entry name" value="Type-I_RE_S_subunit"/>
</dbReference>
<keyword evidence="2" id="KW-0680">Restriction system</keyword>
<dbReference type="EMBL" id="VHIQ01000003">
    <property type="protein sequence ID" value="TPV34069.1"/>
    <property type="molecule type" value="Genomic_DNA"/>
</dbReference>
<dbReference type="GO" id="GO:0009307">
    <property type="term" value="P:DNA restriction-modification system"/>
    <property type="evidence" value="ECO:0007669"/>
    <property type="project" value="UniProtKB-KW"/>
</dbReference>
<keyword evidence="3" id="KW-0238">DNA-binding</keyword>
<dbReference type="PANTHER" id="PTHR43140">
    <property type="entry name" value="TYPE-1 RESTRICTION ENZYME ECOKI SPECIFICITY PROTEIN"/>
    <property type="match status" value="1"/>
</dbReference>
<comment type="similarity">
    <text evidence="1">Belongs to the type-I restriction system S methylase family.</text>
</comment>
<protein>
    <recommendedName>
        <fullName evidence="5">Type I restriction modification DNA specificity domain-containing protein</fullName>
    </recommendedName>
</protein>